<evidence type="ECO:0000313" key="3">
    <source>
        <dbReference type="Proteomes" id="UP000249396"/>
    </source>
</evidence>
<accession>A0A2W4QGI5</accession>
<name>A0A2W4QGI5_9GAMM</name>
<feature type="chain" id="PRO_5016007871" description="DUF3617 domain-containing protein" evidence="1">
    <location>
        <begin position="22"/>
        <end position="150"/>
    </location>
</feature>
<keyword evidence="1" id="KW-0732">Signal</keyword>
<evidence type="ECO:0000256" key="1">
    <source>
        <dbReference type="SAM" id="SignalP"/>
    </source>
</evidence>
<dbReference type="InterPro" id="IPR022061">
    <property type="entry name" value="DUF3617"/>
</dbReference>
<dbReference type="Proteomes" id="UP000249396">
    <property type="component" value="Unassembled WGS sequence"/>
</dbReference>
<proteinExistence type="predicted"/>
<comment type="caution">
    <text evidence="2">The sequence shown here is derived from an EMBL/GenBank/DDBJ whole genome shotgun (WGS) entry which is preliminary data.</text>
</comment>
<dbReference type="AlphaFoldDB" id="A0A2W4QGI5"/>
<evidence type="ECO:0000313" key="2">
    <source>
        <dbReference type="EMBL" id="PZN69619.1"/>
    </source>
</evidence>
<gene>
    <name evidence="2" type="ORF">DM484_29405</name>
</gene>
<sequence length="150" mass="15795">MKKLIKLTALSLVAVTTNSFSVEDITPGFWKISMESGVAATPDWKPQPFELSQCLTASDAQNPDQLLLGMSSSGATGCDILNRQYSGNTLTFDVSCAGTLGLKGHGQVSFTATSLDGTLDVTMGGEEKIDMQNKIHASYLGVCPATGNTK</sequence>
<dbReference type="Pfam" id="PF12276">
    <property type="entry name" value="DUF3617"/>
    <property type="match status" value="1"/>
</dbReference>
<evidence type="ECO:0008006" key="4">
    <source>
        <dbReference type="Google" id="ProtNLM"/>
    </source>
</evidence>
<feature type="signal peptide" evidence="1">
    <location>
        <begin position="1"/>
        <end position="21"/>
    </location>
</feature>
<reference evidence="2 3" key="1">
    <citation type="journal article" date="2018" name="Aquat. Microb. Ecol.">
        <title>Gammaproteobacterial methanotrophs dominate.</title>
        <authorList>
            <person name="Rissanen A.J."/>
            <person name="Saarenheimo J."/>
            <person name="Tiirola M."/>
            <person name="Peura S."/>
            <person name="Aalto S.L."/>
            <person name="Karvinen A."/>
            <person name="Nykanen H."/>
        </authorList>
    </citation>
    <scope>NUCLEOTIDE SEQUENCE [LARGE SCALE GENOMIC DNA]</scope>
    <source>
        <strain evidence="2">AMbin10</strain>
    </source>
</reference>
<dbReference type="EMBL" id="QJPH01000573">
    <property type="protein sequence ID" value="PZN69619.1"/>
    <property type="molecule type" value="Genomic_DNA"/>
</dbReference>
<organism evidence="2 3">
    <name type="scientific">Candidatus Methylumidiphilus alinenensis</name>
    <dbReference type="NCBI Taxonomy" id="2202197"/>
    <lineage>
        <taxon>Bacteria</taxon>
        <taxon>Pseudomonadati</taxon>
        <taxon>Pseudomonadota</taxon>
        <taxon>Gammaproteobacteria</taxon>
        <taxon>Methylococcales</taxon>
        <taxon>Candidatus Methylumidiphilus</taxon>
    </lineage>
</organism>
<protein>
    <recommendedName>
        <fullName evidence="4">DUF3617 domain-containing protein</fullName>
    </recommendedName>
</protein>